<proteinExistence type="predicted"/>
<name>A0A5C6DSX9_9BACT</name>
<reference evidence="1 2" key="1">
    <citation type="submission" date="2019-02" db="EMBL/GenBank/DDBJ databases">
        <title>Deep-cultivation of Planctomycetes and their phenomic and genomic characterization uncovers novel biology.</title>
        <authorList>
            <person name="Wiegand S."/>
            <person name="Jogler M."/>
            <person name="Boedeker C."/>
            <person name="Pinto D."/>
            <person name="Vollmers J."/>
            <person name="Rivas-Marin E."/>
            <person name="Kohn T."/>
            <person name="Peeters S.H."/>
            <person name="Heuer A."/>
            <person name="Rast P."/>
            <person name="Oberbeckmann S."/>
            <person name="Bunk B."/>
            <person name="Jeske O."/>
            <person name="Meyerdierks A."/>
            <person name="Storesund J.E."/>
            <person name="Kallscheuer N."/>
            <person name="Luecker S."/>
            <person name="Lage O.M."/>
            <person name="Pohl T."/>
            <person name="Merkel B.J."/>
            <person name="Hornburger P."/>
            <person name="Mueller R.-W."/>
            <person name="Bruemmer F."/>
            <person name="Labrenz M."/>
            <person name="Spormann A.M."/>
            <person name="Op Den Camp H."/>
            <person name="Overmann J."/>
            <person name="Amann R."/>
            <person name="Jetten M.S.M."/>
            <person name="Mascher T."/>
            <person name="Medema M.H."/>
            <person name="Devos D.P."/>
            <person name="Kaster A.-K."/>
            <person name="Ovreas L."/>
            <person name="Rohde M."/>
            <person name="Galperin M.Y."/>
            <person name="Jogler C."/>
        </authorList>
    </citation>
    <scope>NUCLEOTIDE SEQUENCE [LARGE SCALE GENOMIC DNA]</scope>
    <source>
        <strain evidence="1 2">Poly41</strain>
    </source>
</reference>
<comment type="caution">
    <text evidence="1">The sequence shown here is derived from an EMBL/GenBank/DDBJ whole genome shotgun (WGS) entry which is preliminary data.</text>
</comment>
<protein>
    <submittedName>
        <fullName evidence="1">Uncharacterized protein</fullName>
    </submittedName>
</protein>
<keyword evidence="2" id="KW-1185">Reference proteome</keyword>
<organism evidence="1 2">
    <name type="scientific">Novipirellula artificiosorum</name>
    <dbReference type="NCBI Taxonomy" id="2528016"/>
    <lineage>
        <taxon>Bacteria</taxon>
        <taxon>Pseudomonadati</taxon>
        <taxon>Planctomycetota</taxon>
        <taxon>Planctomycetia</taxon>
        <taxon>Pirellulales</taxon>
        <taxon>Pirellulaceae</taxon>
        <taxon>Novipirellula</taxon>
    </lineage>
</organism>
<sequence length="65" mass="6990">MADALTSMLATVEVNLERISWRLVQLIVNLLKHGVIVGFMFFASQNVGGGPSIWIGASVRCGSLD</sequence>
<accession>A0A5C6DSX9</accession>
<dbReference type="AlphaFoldDB" id="A0A5C6DSX9"/>
<evidence type="ECO:0000313" key="2">
    <source>
        <dbReference type="Proteomes" id="UP000319143"/>
    </source>
</evidence>
<gene>
    <name evidence="1" type="ORF">Poly41_22290</name>
</gene>
<dbReference type="EMBL" id="SJPV01000003">
    <property type="protein sequence ID" value="TWU39405.1"/>
    <property type="molecule type" value="Genomic_DNA"/>
</dbReference>
<dbReference type="Proteomes" id="UP000319143">
    <property type="component" value="Unassembled WGS sequence"/>
</dbReference>
<evidence type="ECO:0000313" key="1">
    <source>
        <dbReference type="EMBL" id="TWU39405.1"/>
    </source>
</evidence>